<name>C4JTT1_UNCRE</name>
<dbReference type="GeneID" id="8443615"/>
<evidence type="ECO:0000256" key="1">
    <source>
        <dbReference type="SAM" id="MobiDB-lite"/>
    </source>
</evidence>
<dbReference type="Proteomes" id="UP000002058">
    <property type="component" value="Unassembled WGS sequence"/>
</dbReference>
<dbReference type="VEuPathDB" id="FungiDB:UREG_05870"/>
<protein>
    <recommendedName>
        <fullName evidence="4">Serine protein kinase</fullName>
    </recommendedName>
</protein>
<dbReference type="eggNOG" id="ENOG502SKEC">
    <property type="taxonomic scope" value="Eukaryota"/>
</dbReference>
<sequence length="1077" mass="119081">MSDPDELQVPQFVHVPDDNFFHFSRNQTTVVCSSGEYVLKTPFDFNGERVIICAETLEIPGDIKLPGKSIDICCHTLRIGSSTRVIDVSGNPGDPKDPETIGNGLSGSTGGDAGSIRLYVQAMDPEVAQNLKLKANGGRGGLGGNTSAKDKSGGNGGDGGNGGFICFSYGHLTQVIAASIHEVDSASGSWADSIAMLQDNIVQPLASAEPAIVSGEGLSNFKLLAENAESLLEAAKLLSRALDALLSPEPNKPREVPYEIEEVVTSYNAHVQRLLSLQIGKESDEDPIQCGSAESLDNARKTVEAWFAPGSVTSDEDLTNALQLETTPIELPFAELKKNLKPLYNLVVAAMRKQQLEITNTVCSTRGGTAGAGGNGHQTGINVGDRGIDGSAGQTQIFPFSFDGSLETLNVNHAYALPEHHQMILNRANSLYFATDGKSRGMARLLYERIVNRLKFVPLLWSTEKDGVLEGKDSNLLDQYKDFQDNRQITLQIADQLTSIYSRATSMLNQILKGKDLFGFTEDFAPRLTYDFYYSRINSLIDSVKEFETKEKLYMDALKSQAKAADSLSGSVSMFERRRDHAESRIGILQDSNGPLQTAAYQITQFTPYLKEKRVAVKEALNVVAEDIKNRLQVDAGMIIDAFATLAMAPSWFTAATQGANVAHKAYTEIKDSSGMSIHKDHVITELGDAGKTLFSLSDAFQSRSDHSLEPDDPGAIKIMAEADKIQDLLKKFKDAIPAQKGDKLKEELDDYMELVKNRNSAVMDYNSALELLNTAHQDKALCDKQMETLGGEQLTLNANLPIICLWLRKARDDLKFDTMLHIDMAARAVKYWGLVDIPQFRGDGPLYDSSALEKWVKDVEKKWVLAKEKYSHLVKSKWPSDGHMGPVYRLTEGELLTLKQFRERKDSQTGESVQIHGVMITLKPHMLANSKTEPEAKLFHLKNNIRLSQVRFWVVGLKVGENDLKQELVSVQITMMGNEQIIDEQKKVWRFSSQPMRLDFEYENRDIKDLTDCTQNRALSSQMLGYLNAGDPDSKAEAAIGPFATWRFEIEKTRGLDMESIQDAYVEFCGVSRPFS</sequence>
<evidence type="ECO:0008006" key="4">
    <source>
        <dbReference type="Google" id="ProtNLM"/>
    </source>
</evidence>
<feature type="region of interest" description="Disordered" evidence="1">
    <location>
        <begin position="86"/>
        <end position="107"/>
    </location>
</feature>
<dbReference type="InParanoid" id="C4JTT1"/>
<dbReference type="KEGG" id="ure:UREG_05870"/>
<dbReference type="OrthoDB" id="10016792at2759"/>
<keyword evidence="3" id="KW-1185">Reference proteome</keyword>
<dbReference type="HOGENOM" id="CLU_010836_0_0_1"/>
<reference evidence="3" key="1">
    <citation type="journal article" date="2009" name="Genome Res.">
        <title>Comparative genomic analyses of the human fungal pathogens Coccidioides and their relatives.</title>
        <authorList>
            <person name="Sharpton T.J."/>
            <person name="Stajich J.E."/>
            <person name="Rounsley S.D."/>
            <person name="Gardner M.J."/>
            <person name="Wortman J.R."/>
            <person name="Jordar V.S."/>
            <person name="Maiti R."/>
            <person name="Kodira C.D."/>
            <person name="Neafsey D.E."/>
            <person name="Zeng Q."/>
            <person name="Hung C.-Y."/>
            <person name="McMahan C."/>
            <person name="Muszewska A."/>
            <person name="Grynberg M."/>
            <person name="Mandel M.A."/>
            <person name="Kellner E.M."/>
            <person name="Barker B.M."/>
            <person name="Galgiani J.N."/>
            <person name="Orbach M.J."/>
            <person name="Kirkland T.N."/>
            <person name="Cole G.T."/>
            <person name="Henn M.R."/>
            <person name="Birren B.W."/>
            <person name="Taylor J.W."/>
        </authorList>
    </citation>
    <scope>NUCLEOTIDE SEQUENCE [LARGE SCALE GENOMIC DNA]</scope>
    <source>
        <strain evidence="3">UAMH 1704</strain>
    </source>
</reference>
<dbReference type="EMBL" id="CH476617">
    <property type="protein sequence ID" value="EEP81028.1"/>
    <property type="molecule type" value="Genomic_DNA"/>
</dbReference>
<dbReference type="AlphaFoldDB" id="C4JTT1"/>
<organism evidence="2 3">
    <name type="scientific">Uncinocarpus reesii (strain UAMH 1704)</name>
    <dbReference type="NCBI Taxonomy" id="336963"/>
    <lineage>
        <taxon>Eukaryota</taxon>
        <taxon>Fungi</taxon>
        <taxon>Dikarya</taxon>
        <taxon>Ascomycota</taxon>
        <taxon>Pezizomycotina</taxon>
        <taxon>Eurotiomycetes</taxon>
        <taxon>Eurotiomycetidae</taxon>
        <taxon>Onygenales</taxon>
        <taxon>Onygenaceae</taxon>
        <taxon>Uncinocarpus</taxon>
    </lineage>
</organism>
<accession>C4JTT1</accession>
<evidence type="ECO:0000313" key="3">
    <source>
        <dbReference type="Proteomes" id="UP000002058"/>
    </source>
</evidence>
<proteinExistence type="predicted"/>
<gene>
    <name evidence="2" type="ORF">UREG_05870</name>
</gene>
<dbReference type="OMA" id="GQDMFGH"/>
<dbReference type="RefSeq" id="XP_002585181.1">
    <property type="nucleotide sequence ID" value="XM_002585135.1"/>
</dbReference>
<evidence type="ECO:0000313" key="2">
    <source>
        <dbReference type="EMBL" id="EEP81028.1"/>
    </source>
</evidence>